<reference evidence="3 4" key="1">
    <citation type="journal article" date="2017" name="ISME J.">
        <title>Energy and carbon metabolisms in a deep terrestrial subsurface fluid microbial community.</title>
        <authorList>
            <person name="Momper L."/>
            <person name="Jungbluth S.P."/>
            <person name="Lee M.D."/>
            <person name="Amend J.P."/>
        </authorList>
    </citation>
    <scope>NUCLEOTIDE SEQUENCE [LARGE SCALE GENOMIC DNA]</scope>
    <source>
        <strain evidence="3">SURF_5</strain>
    </source>
</reference>
<dbReference type="Pfam" id="PF13524">
    <property type="entry name" value="Glyco_trans_1_2"/>
    <property type="match status" value="1"/>
</dbReference>
<dbReference type="GO" id="GO:0016740">
    <property type="term" value="F:transferase activity"/>
    <property type="evidence" value="ECO:0007669"/>
    <property type="project" value="UniProtKB-KW"/>
</dbReference>
<dbReference type="Proteomes" id="UP000265882">
    <property type="component" value="Unassembled WGS sequence"/>
</dbReference>
<feature type="domain" description="Spore protein YkvP/CgeB glycosyl transferase-like" evidence="2">
    <location>
        <begin position="203"/>
        <end position="354"/>
    </location>
</feature>
<name>A0A3A4N4Q8_ABYX5</name>
<sequence>MRIGFFYHSLVSDWNHGNAHFLRGIVTELQARGHEVRVFEPWKSWSRRNLILQHGRGPLREFHMMYPNLSSTICTLKTLEQQLDGLDLVLVHEWNDHKLVSQIGRHRKQQKSFKLLFHDTHHRSITDIKAMKKYELSHYDGVLAFGNKIRNIYLSKRWIRRAWTWHEAADTRVFRPLPAERKTGDLVWIGNWGDGERTAELQKFLLRPVKALGLRAHAYGVRYPRRAVRLLRGAGIRYKGWLPNYMVPRVFAQFKITAHIPRRPYVKALPGIPTIRPFEALACGIPLICSPWRDAEHLFTAGEDYLVAGSGPEMKAHIRRLLNEPEFAEALAQHGLKTVWERHTCIHRVDELLQICAELGMRSEILAPVSMNGKLNGRIIPIELISPQAAEAQPRRMMRIRSSQKPYPKTAKRRSRRRMHSPRRRVFPELLKGGS</sequence>
<dbReference type="Gene3D" id="3.40.50.2000">
    <property type="entry name" value="Glycogen Phosphorylase B"/>
    <property type="match status" value="2"/>
</dbReference>
<dbReference type="EMBL" id="QZKU01000144">
    <property type="protein sequence ID" value="RJP14332.1"/>
    <property type="molecule type" value="Genomic_DNA"/>
</dbReference>
<proteinExistence type="predicted"/>
<dbReference type="InterPro" id="IPR055259">
    <property type="entry name" value="YkvP/CgeB_Glyco_trans-like"/>
</dbReference>
<accession>A0A3A4N4Q8</accession>
<evidence type="ECO:0000313" key="4">
    <source>
        <dbReference type="Proteomes" id="UP000265882"/>
    </source>
</evidence>
<evidence type="ECO:0000313" key="3">
    <source>
        <dbReference type="EMBL" id="RJP14332.1"/>
    </source>
</evidence>
<feature type="region of interest" description="Disordered" evidence="1">
    <location>
        <begin position="391"/>
        <end position="435"/>
    </location>
</feature>
<keyword evidence="3" id="KW-0808">Transferase</keyword>
<evidence type="ECO:0000256" key="1">
    <source>
        <dbReference type="SAM" id="MobiDB-lite"/>
    </source>
</evidence>
<organism evidence="3 4">
    <name type="scientific">Abyssobacteria bacterium (strain SURF_5)</name>
    <dbReference type="NCBI Taxonomy" id="2093360"/>
    <lineage>
        <taxon>Bacteria</taxon>
        <taxon>Pseudomonadati</taxon>
        <taxon>Candidatus Hydrogenedentota</taxon>
        <taxon>Candidatus Abyssobacteria</taxon>
    </lineage>
</organism>
<protein>
    <submittedName>
        <fullName evidence="3">Glycosyltransferase</fullName>
    </submittedName>
</protein>
<gene>
    <name evidence="3" type="ORF">C4520_21705</name>
</gene>
<dbReference type="AlphaFoldDB" id="A0A3A4N4Q8"/>
<feature type="compositionally biased region" description="Basic residues" evidence="1">
    <location>
        <begin position="410"/>
        <end position="425"/>
    </location>
</feature>
<evidence type="ECO:0000259" key="2">
    <source>
        <dbReference type="Pfam" id="PF13524"/>
    </source>
</evidence>
<comment type="caution">
    <text evidence="3">The sequence shown here is derived from an EMBL/GenBank/DDBJ whole genome shotgun (WGS) entry which is preliminary data.</text>
</comment>
<dbReference type="SUPFAM" id="SSF53756">
    <property type="entry name" value="UDP-Glycosyltransferase/glycogen phosphorylase"/>
    <property type="match status" value="1"/>
</dbReference>